<dbReference type="RefSeq" id="WP_192011964.1">
    <property type="nucleotide sequence ID" value="NZ_JACYTQ010000010.1"/>
</dbReference>
<evidence type="ECO:0000313" key="2">
    <source>
        <dbReference type="Proteomes" id="UP000647133"/>
    </source>
</evidence>
<gene>
    <name evidence="1" type="ORF">IFO69_20205</name>
</gene>
<evidence type="ECO:0008006" key="3">
    <source>
        <dbReference type="Google" id="ProtNLM"/>
    </source>
</evidence>
<keyword evidence="2" id="KW-1185">Reference proteome</keyword>
<organism evidence="1 2">
    <name type="scientific">Echinicola arenosa</name>
    <dbReference type="NCBI Taxonomy" id="2774144"/>
    <lineage>
        <taxon>Bacteria</taxon>
        <taxon>Pseudomonadati</taxon>
        <taxon>Bacteroidota</taxon>
        <taxon>Cytophagia</taxon>
        <taxon>Cytophagales</taxon>
        <taxon>Cyclobacteriaceae</taxon>
        <taxon>Echinicola</taxon>
    </lineage>
</organism>
<accession>A0ABR9AT93</accession>
<protein>
    <recommendedName>
        <fullName evidence="3">Helix-turn-helix domain-containing protein</fullName>
    </recommendedName>
</protein>
<comment type="caution">
    <text evidence="1">The sequence shown here is derived from an EMBL/GenBank/DDBJ whole genome shotgun (WGS) entry which is preliminary data.</text>
</comment>
<dbReference type="Proteomes" id="UP000647133">
    <property type="component" value="Unassembled WGS sequence"/>
</dbReference>
<sequence>MENLDKTLLIIDPKSLSNKFRIIEDKLDQLLSKESSFKEQDLVEYITAKKFMELVDMKSYNTLYKFFDRGMQHKKIMGKYYIHKNEIKKYFAGEFNSQK</sequence>
<proteinExistence type="predicted"/>
<evidence type="ECO:0000313" key="1">
    <source>
        <dbReference type="EMBL" id="MBD8491088.1"/>
    </source>
</evidence>
<name>A0ABR9AT93_9BACT</name>
<reference evidence="1 2" key="1">
    <citation type="submission" date="2020-09" db="EMBL/GenBank/DDBJ databases">
        <title>Echinicola sp. CAU 1574 isolated from sand of Sido Beach.</title>
        <authorList>
            <person name="Kim W."/>
        </authorList>
    </citation>
    <scope>NUCLEOTIDE SEQUENCE [LARGE SCALE GENOMIC DNA]</scope>
    <source>
        <strain evidence="1 2">CAU 1574</strain>
    </source>
</reference>
<dbReference type="EMBL" id="JACYTQ010000010">
    <property type="protein sequence ID" value="MBD8491088.1"/>
    <property type="molecule type" value="Genomic_DNA"/>
</dbReference>